<evidence type="ECO:0000313" key="7">
    <source>
        <dbReference type="Proteomes" id="UP000222542"/>
    </source>
</evidence>
<keyword evidence="4" id="KW-0472">Membrane</keyword>
<comment type="caution">
    <text evidence="6">The sequence shown here is derived from an EMBL/GenBank/DDBJ whole genome shotgun (WGS) entry which is preliminary data.</text>
</comment>
<sequence>MELCEMLSIGTEDSLSIFSVSSFVPVLLGLLNHKNNPDIMLLAAWALTHLVGVLPSSCVDILYYGAVSCFVARLLTIEYMDLAEQSLQALKKISQVHPSACLRAGTLMAVLSYLDSFSARVQRVALATAAHMCKNFLQMRLICFTSPVPALPRRMAKNVNPRLRTSCCPRCKEKYDLELAKLVSEFENSSSEAKLESPLPQLPQWLQNDMLKNDSNVTSLS</sequence>
<dbReference type="EC" id="2.3.2.26" evidence="2"/>
<evidence type="ECO:0000256" key="2">
    <source>
        <dbReference type="ARBA" id="ARBA00012485"/>
    </source>
</evidence>
<evidence type="ECO:0000313" key="6">
    <source>
        <dbReference type="EMBL" id="PHT79639.1"/>
    </source>
</evidence>
<dbReference type="GO" id="GO:0061630">
    <property type="term" value="F:ubiquitin protein ligase activity"/>
    <property type="evidence" value="ECO:0007669"/>
    <property type="project" value="UniProtKB-EC"/>
</dbReference>
<dbReference type="STRING" id="4072.A0A2G2ZCD5"/>
<comment type="catalytic activity">
    <reaction evidence="1">
        <text>S-ubiquitinyl-[E2 ubiquitin-conjugating enzyme]-L-cysteine + [acceptor protein]-L-lysine = [E2 ubiquitin-conjugating enzyme]-L-cysteine + N(6)-ubiquitinyl-[acceptor protein]-L-lysine.</text>
        <dbReference type="EC" id="2.3.2.26"/>
    </reaction>
</comment>
<dbReference type="InterPro" id="IPR016024">
    <property type="entry name" value="ARM-type_fold"/>
</dbReference>
<dbReference type="InterPro" id="IPR011989">
    <property type="entry name" value="ARM-like"/>
</dbReference>
<protein>
    <recommendedName>
        <fullName evidence="2">HECT-type E3 ubiquitin transferase</fullName>
        <ecNumber evidence="2">2.3.2.26</ecNumber>
    </recommendedName>
</protein>
<name>A0A2G2ZCD5_CAPAN</name>
<organism evidence="6 7">
    <name type="scientific">Capsicum annuum</name>
    <name type="common">Capsicum pepper</name>
    <dbReference type="NCBI Taxonomy" id="4072"/>
    <lineage>
        <taxon>Eukaryota</taxon>
        <taxon>Viridiplantae</taxon>
        <taxon>Streptophyta</taxon>
        <taxon>Embryophyta</taxon>
        <taxon>Tracheophyta</taxon>
        <taxon>Spermatophyta</taxon>
        <taxon>Magnoliopsida</taxon>
        <taxon>eudicotyledons</taxon>
        <taxon>Gunneridae</taxon>
        <taxon>Pentapetalae</taxon>
        <taxon>asterids</taxon>
        <taxon>lamiids</taxon>
        <taxon>Solanales</taxon>
        <taxon>Solanaceae</taxon>
        <taxon>Solanoideae</taxon>
        <taxon>Capsiceae</taxon>
        <taxon>Capsicum</taxon>
    </lineage>
</organism>
<dbReference type="AlphaFoldDB" id="A0A2G2ZCD5"/>
<keyword evidence="3" id="KW-0808">Transferase</keyword>
<dbReference type="Gramene" id="PHT79639">
    <property type="protein sequence ID" value="PHT79639"/>
    <property type="gene ID" value="T459_17691"/>
</dbReference>
<dbReference type="Proteomes" id="UP000222542">
    <property type="component" value="Unassembled WGS sequence"/>
</dbReference>
<gene>
    <name evidence="6" type="ORF">T459_17691</name>
</gene>
<feature type="domain" description="E3 ubiquitin-protein ligase TRIP12-like TPR repeats" evidence="5">
    <location>
        <begin position="2"/>
        <end position="103"/>
    </location>
</feature>
<evidence type="ECO:0000256" key="1">
    <source>
        <dbReference type="ARBA" id="ARBA00000885"/>
    </source>
</evidence>
<dbReference type="PANTHER" id="PTHR45670">
    <property type="entry name" value="E3 UBIQUITIN-PROTEIN LIGASE TRIP12"/>
    <property type="match status" value="1"/>
</dbReference>
<dbReference type="Gene3D" id="1.25.10.10">
    <property type="entry name" value="Leucine-rich Repeat Variant"/>
    <property type="match status" value="1"/>
</dbReference>
<dbReference type="InterPro" id="IPR057948">
    <property type="entry name" value="TPR_TRIP12_N"/>
</dbReference>
<dbReference type="SUPFAM" id="SSF48371">
    <property type="entry name" value="ARM repeat"/>
    <property type="match status" value="1"/>
</dbReference>
<keyword evidence="7" id="KW-1185">Reference proteome</keyword>
<dbReference type="GO" id="GO:0006511">
    <property type="term" value="P:ubiquitin-dependent protein catabolic process"/>
    <property type="evidence" value="ECO:0007669"/>
    <property type="project" value="InterPro"/>
</dbReference>
<accession>A0A2G2ZCD5</accession>
<dbReference type="PANTHER" id="PTHR45670:SF1">
    <property type="entry name" value="E3 UBIQUITIN-PROTEIN LIGASE HECTD1"/>
    <property type="match status" value="1"/>
</dbReference>
<dbReference type="InterPro" id="IPR045322">
    <property type="entry name" value="HECTD1/TRIP12-like"/>
</dbReference>
<feature type="transmembrane region" description="Helical" evidence="4">
    <location>
        <begin position="15"/>
        <end position="32"/>
    </location>
</feature>
<dbReference type="Pfam" id="PF25579">
    <property type="entry name" value="TPR_TRIP12_N"/>
    <property type="match status" value="1"/>
</dbReference>
<dbReference type="EMBL" id="AYRZ02000006">
    <property type="protein sequence ID" value="PHT79639.1"/>
    <property type="molecule type" value="Genomic_DNA"/>
</dbReference>
<keyword evidence="4" id="KW-0812">Transmembrane</keyword>
<proteinExistence type="predicted"/>
<keyword evidence="4" id="KW-1133">Transmembrane helix</keyword>
<evidence type="ECO:0000256" key="4">
    <source>
        <dbReference type="SAM" id="Phobius"/>
    </source>
</evidence>
<evidence type="ECO:0000256" key="3">
    <source>
        <dbReference type="ARBA" id="ARBA00022679"/>
    </source>
</evidence>
<reference evidence="6 7" key="2">
    <citation type="journal article" date="2017" name="Genome Biol.">
        <title>New reference genome sequences of hot pepper reveal the massive evolution of plant disease-resistance genes by retroduplication.</title>
        <authorList>
            <person name="Kim S."/>
            <person name="Park J."/>
            <person name="Yeom S.I."/>
            <person name="Kim Y.M."/>
            <person name="Seo E."/>
            <person name="Kim K.T."/>
            <person name="Kim M.S."/>
            <person name="Lee J.M."/>
            <person name="Cheong K."/>
            <person name="Shin H.S."/>
            <person name="Kim S.B."/>
            <person name="Han K."/>
            <person name="Lee J."/>
            <person name="Park M."/>
            <person name="Lee H.A."/>
            <person name="Lee H.Y."/>
            <person name="Lee Y."/>
            <person name="Oh S."/>
            <person name="Lee J.H."/>
            <person name="Choi E."/>
            <person name="Choi E."/>
            <person name="Lee S.E."/>
            <person name="Jeon J."/>
            <person name="Kim H."/>
            <person name="Choi G."/>
            <person name="Song H."/>
            <person name="Lee J."/>
            <person name="Lee S.C."/>
            <person name="Kwon J.K."/>
            <person name="Lee H.Y."/>
            <person name="Koo N."/>
            <person name="Hong Y."/>
            <person name="Kim R.W."/>
            <person name="Kang W.H."/>
            <person name="Huh J.H."/>
            <person name="Kang B.C."/>
            <person name="Yang T.J."/>
            <person name="Lee Y.H."/>
            <person name="Bennetzen J.L."/>
            <person name="Choi D."/>
        </authorList>
    </citation>
    <scope>NUCLEOTIDE SEQUENCE [LARGE SCALE GENOMIC DNA]</scope>
    <source>
        <strain evidence="7">cv. CM334</strain>
    </source>
</reference>
<evidence type="ECO:0000259" key="5">
    <source>
        <dbReference type="Pfam" id="PF25579"/>
    </source>
</evidence>
<reference evidence="6 7" key="1">
    <citation type="journal article" date="2014" name="Nat. Genet.">
        <title>Genome sequence of the hot pepper provides insights into the evolution of pungency in Capsicum species.</title>
        <authorList>
            <person name="Kim S."/>
            <person name="Park M."/>
            <person name="Yeom S.I."/>
            <person name="Kim Y.M."/>
            <person name="Lee J.M."/>
            <person name="Lee H.A."/>
            <person name="Seo E."/>
            <person name="Choi J."/>
            <person name="Cheong K."/>
            <person name="Kim K.T."/>
            <person name="Jung K."/>
            <person name="Lee G.W."/>
            <person name="Oh S.K."/>
            <person name="Bae C."/>
            <person name="Kim S.B."/>
            <person name="Lee H.Y."/>
            <person name="Kim S.Y."/>
            <person name="Kim M.S."/>
            <person name="Kang B.C."/>
            <person name="Jo Y.D."/>
            <person name="Yang H.B."/>
            <person name="Jeong H.J."/>
            <person name="Kang W.H."/>
            <person name="Kwon J.K."/>
            <person name="Shin C."/>
            <person name="Lim J.Y."/>
            <person name="Park J.H."/>
            <person name="Huh J.H."/>
            <person name="Kim J.S."/>
            <person name="Kim B.D."/>
            <person name="Cohen O."/>
            <person name="Paran I."/>
            <person name="Suh M.C."/>
            <person name="Lee S.B."/>
            <person name="Kim Y.K."/>
            <person name="Shin Y."/>
            <person name="Noh S.J."/>
            <person name="Park J."/>
            <person name="Seo Y.S."/>
            <person name="Kwon S.Y."/>
            <person name="Kim H.A."/>
            <person name="Park J.M."/>
            <person name="Kim H.J."/>
            <person name="Choi S.B."/>
            <person name="Bosland P.W."/>
            <person name="Reeves G."/>
            <person name="Jo S.H."/>
            <person name="Lee B.W."/>
            <person name="Cho H.T."/>
            <person name="Choi H.S."/>
            <person name="Lee M.S."/>
            <person name="Yu Y."/>
            <person name="Do Choi Y."/>
            <person name="Park B.S."/>
            <person name="van Deynze A."/>
            <person name="Ashrafi H."/>
            <person name="Hill T."/>
            <person name="Kim W.T."/>
            <person name="Pai H.S."/>
            <person name="Ahn H.K."/>
            <person name="Yeam I."/>
            <person name="Giovannoni J.J."/>
            <person name="Rose J.K."/>
            <person name="Sorensen I."/>
            <person name="Lee S.J."/>
            <person name="Kim R.W."/>
            <person name="Choi I.Y."/>
            <person name="Choi B.S."/>
            <person name="Lim J.S."/>
            <person name="Lee Y.H."/>
            <person name="Choi D."/>
        </authorList>
    </citation>
    <scope>NUCLEOTIDE SEQUENCE [LARGE SCALE GENOMIC DNA]</scope>
    <source>
        <strain evidence="7">cv. CM334</strain>
    </source>
</reference>